<dbReference type="FunFam" id="3.30.360.10:FF:000008">
    <property type="entry name" value="Alpha-aminoadipic semialdehyde synthase, mitochondrial"/>
    <property type="match status" value="1"/>
</dbReference>
<evidence type="ECO:0000256" key="1">
    <source>
        <dbReference type="ARBA" id="ARBA00022857"/>
    </source>
</evidence>
<dbReference type="Gene3D" id="3.30.360.10">
    <property type="entry name" value="Dihydrodipicolinate Reductase, domain 2"/>
    <property type="match status" value="1"/>
</dbReference>
<dbReference type="OrthoDB" id="10059875at2759"/>
<keyword evidence="3" id="KW-0028">Amino-acid biosynthesis</keyword>
<evidence type="ECO:0000256" key="2">
    <source>
        <dbReference type="ARBA" id="ARBA00023002"/>
    </source>
</evidence>
<dbReference type="Pfam" id="PF16653">
    <property type="entry name" value="Sacchrp_dh_C"/>
    <property type="match status" value="1"/>
</dbReference>
<dbReference type="PANTHER" id="PTHR11133">
    <property type="entry name" value="SACCHAROPINE DEHYDROGENASE"/>
    <property type="match status" value="1"/>
</dbReference>
<dbReference type="InterPro" id="IPR051168">
    <property type="entry name" value="AASS"/>
</dbReference>
<protein>
    <submittedName>
        <fullName evidence="6">Saccharopine dehydrogenase [NADP(+),L-glutamate-forming]</fullName>
    </submittedName>
</protein>
<comment type="caution">
    <text evidence="6">The sequence shown here is derived from an EMBL/GenBank/DDBJ whole genome shotgun (WGS) entry which is preliminary data.</text>
</comment>
<dbReference type="SUPFAM" id="SSF51735">
    <property type="entry name" value="NAD(P)-binding Rossmann-fold domains"/>
    <property type="match status" value="1"/>
</dbReference>
<name>A0A8T9B4P5_9HELO</name>
<keyword evidence="7" id="KW-1185">Reference proteome</keyword>
<dbReference type="FunFam" id="3.40.50.720:FF:000072">
    <property type="entry name" value="Saccharopine dehydrogenase [NADP(+), L-glutamate-forming]"/>
    <property type="match status" value="1"/>
</dbReference>
<feature type="domain" description="Saccharopine dehydrogenase-like C-terminal" evidence="5">
    <location>
        <begin position="125"/>
        <end position="442"/>
    </location>
</feature>
<proteinExistence type="predicted"/>
<dbReference type="InterPro" id="IPR036291">
    <property type="entry name" value="NAD(P)-bd_dom_sf"/>
</dbReference>
<dbReference type="PANTHER" id="PTHR11133:SF22">
    <property type="entry name" value="ALPHA-AMINOADIPIC SEMIALDEHYDE SYNTHASE, MITOCHONDRIAL"/>
    <property type="match status" value="1"/>
</dbReference>
<evidence type="ECO:0000259" key="4">
    <source>
        <dbReference type="Pfam" id="PF03435"/>
    </source>
</evidence>
<evidence type="ECO:0000256" key="3">
    <source>
        <dbReference type="ARBA" id="ARBA00023154"/>
    </source>
</evidence>
<keyword evidence="3" id="KW-0457">Lysine biosynthesis</keyword>
<organism evidence="6 7">
    <name type="scientific">Lachnellula arida</name>
    <dbReference type="NCBI Taxonomy" id="1316785"/>
    <lineage>
        <taxon>Eukaryota</taxon>
        <taxon>Fungi</taxon>
        <taxon>Dikarya</taxon>
        <taxon>Ascomycota</taxon>
        <taxon>Pezizomycotina</taxon>
        <taxon>Leotiomycetes</taxon>
        <taxon>Helotiales</taxon>
        <taxon>Lachnaceae</taxon>
        <taxon>Lachnellula</taxon>
    </lineage>
</organism>
<dbReference type="SUPFAM" id="SSF55347">
    <property type="entry name" value="Glyceraldehyde-3-phosphate dehydrogenase-like, C-terminal domain"/>
    <property type="match status" value="1"/>
</dbReference>
<sequence length="449" mass="49141">MASIKILVLGSGMVARPCVEYLSRSPKNEISVGCRTLKTAEILVNGLARTKANQIDVNCDEDLGKAIAASNVVISLVPFVYHANIIKIAIANKVNVVTTSYVSPAIRAQDEHAKKAGVVVINEVGVDPGIDHLYAIKTIDEVHSQDGKIKEFYSYCGGLPAPENNDNPLGMKFSWSPRGVFLSQCNSASFLKDDKRVDIPAADLMANAVPYHVVDGYNFLAYPNRDTVPFREFYGIPEAHTVIRGSLRYDGNPQLTRALLKTGWLDAEPKEWLSTATTWAGITARVTNAKDSNDESSLISKIKEICSYAGEKELDLIISGFRWMGLLSDGKATVQGTLLDTLAKHLEKTMSFQPGERDLVMLQHKFVIEWADGQTETRTSTLELFGDPMKYSGMSLSVGVTCGIATQLLLDGHKVFTTPGVIAPYTPAICDPIREKLELEGVKMIEKTL</sequence>
<feature type="domain" description="Saccharopine dehydrogenase NADP binding" evidence="4">
    <location>
        <begin position="6"/>
        <end position="121"/>
    </location>
</feature>
<evidence type="ECO:0000313" key="7">
    <source>
        <dbReference type="Proteomes" id="UP000469559"/>
    </source>
</evidence>
<dbReference type="GO" id="GO:0005737">
    <property type="term" value="C:cytoplasm"/>
    <property type="evidence" value="ECO:0007669"/>
    <property type="project" value="TreeGrafter"/>
</dbReference>
<reference evidence="6 7" key="1">
    <citation type="submission" date="2018-05" db="EMBL/GenBank/DDBJ databases">
        <title>Whole genome sequencing for identification of molecular markers to develop diagnostic detection tools for the regulated plant pathogen Lachnellula willkommii.</title>
        <authorList>
            <person name="Giroux E."/>
            <person name="Bilodeau G."/>
        </authorList>
    </citation>
    <scope>NUCLEOTIDE SEQUENCE [LARGE SCALE GENOMIC DNA]</scope>
    <source>
        <strain evidence="6 7">CBS 203.66</strain>
    </source>
</reference>
<dbReference type="Proteomes" id="UP000469559">
    <property type="component" value="Unassembled WGS sequence"/>
</dbReference>
<dbReference type="InterPro" id="IPR005097">
    <property type="entry name" value="Sacchrp_dh_NADP-bd"/>
</dbReference>
<dbReference type="GO" id="GO:0019878">
    <property type="term" value="P:lysine biosynthetic process via aminoadipic acid"/>
    <property type="evidence" value="ECO:0007669"/>
    <property type="project" value="TreeGrafter"/>
</dbReference>
<dbReference type="AlphaFoldDB" id="A0A8T9B4P5"/>
<evidence type="ECO:0000313" key="6">
    <source>
        <dbReference type="EMBL" id="TVY14316.1"/>
    </source>
</evidence>
<keyword evidence="2" id="KW-0560">Oxidoreductase</keyword>
<dbReference type="Gene3D" id="1.10.1870.10">
    <property type="entry name" value="Domain 3, Saccharopine reductase"/>
    <property type="match status" value="1"/>
</dbReference>
<gene>
    <name evidence="6" type="primary">lys9</name>
    <name evidence="6" type="ORF">LARI1_G008813</name>
</gene>
<keyword evidence="1" id="KW-0521">NADP</keyword>
<dbReference type="EMBL" id="QGMF01000716">
    <property type="protein sequence ID" value="TVY14316.1"/>
    <property type="molecule type" value="Genomic_DNA"/>
</dbReference>
<dbReference type="InterPro" id="IPR032095">
    <property type="entry name" value="Sacchrp_dh-like_C"/>
</dbReference>
<dbReference type="Pfam" id="PF03435">
    <property type="entry name" value="Sacchrp_dh_NADP"/>
    <property type="match status" value="1"/>
</dbReference>
<dbReference type="GO" id="GO:0004753">
    <property type="term" value="F:saccharopine dehydrogenase activity"/>
    <property type="evidence" value="ECO:0007669"/>
    <property type="project" value="TreeGrafter"/>
</dbReference>
<dbReference type="Gene3D" id="3.40.50.720">
    <property type="entry name" value="NAD(P)-binding Rossmann-like Domain"/>
    <property type="match status" value="1"/>
</dbReference>
<accession>A0A8T9B4P5</accession>
<evidence type="ECO:0000259" key="5">
    <source>
        <dbReference type="Pfam" id="PF16653"/>
    </source>
</evidence>